<reference evidence="1 2" key="2">
    <citation type="submission" date="2018-06" db="EMBL/GenBank/DDBJ databases">
        <title>Metagenomic assembly of (sub)arctic Cyanobacteria and their associated microbiome from non-axenic cultures.</title>
        <authorList>
            <person name="Baurain D."/>
        </authorList>
    </citation>
    <scope>NUCLEOTIDE SEQUENCE [LARGE SCALE GENOMIC DNA]</scope>
    <source>
        <strain evidence="1">ULC027bin1</strain>
    </source>
</reference>
<organism evidence="1 2">
    <name type="scientific">Phormidesmis priestleyi</name>
    <dbReference type="NCBI Taxonomy" id="268141"/>
    <lineage>
        <taxon>Bacteria</taxon>
        <taxon>Bacillati</taxon>
        <taxon>Cyanobacteriota</taxon>
        <taxon>Cyanophyceae</taxon>
        <taxon>Leptolyngbyales</taxon>
        <taxon>Leptolyngbyaceae</taxon>
        <taxon>Phormidesmis</taxon>
    </lineage>
</organism>
<sequence length="429" mass="48012">MYQFSLPVQAAIAAGKYIPVQTAAGVPIGMVRDAATGQFAAHAIGMGLNPLTAVPQMAMGAGQLYQGHKALQGIAALSTSVATLQATTAVIGVGVAGVAALSAVNLWQTLKLRKDVRQMRVEVREGFIDLKQVFADQGTELIEHIQQVSEDVEFRTHRTILARAYGLFEKAMNRLCSAVTMRDLRARHDEIKAARDMMFQALSDYDNSQIMSGISSVAYIRRRECVWAIEQAIAMTYEMQGEWQVVSDRLTHLNTTIRQDAVTTLNKAETIDELDFLFPELTRIHDHDLVSIKAWKDRIDWSKTLSEDEIQQLKTLVDNESVEIEDIALIEDHTDDKPAEYALYEKAKSSFIPDALWNSLLYSFDTEFRRQEEEYIVERAMLESLTAFNSQNLRKASPLAIANLNLYFAAKDESLREETEKDTAVAIVA</sequence>
<dbReference type="AlphaFoldDB" id="A0A2W4YWE7"/>
<comment type="caution">
    <text evidence="1">The sequence shown here is derived from an EMBL/GenBank/DDBJ whole genome shotgun (WGS) entry which is preliminary data.</text>
</comment>
<evidence type="ECO:0000313" key="2">
    <source>
        <dbReference type="Proteomes" id="UP000249794"/>
    </source>
</evidence>
<reference evidence="2" key="1">
    <citation type="submission" date="2018-04" db="EMBL/GenBank/DDBJ databases">
        <authorList>
            <person name="Cornet L."/>
        </authorList>
    </citation>
    <scope>NUCLEOTIDE SEQUENCE [LARGE SCALE GENOMIC DNA]</scope>
</reference>
<dbReference type="EMBL" id="QBMP01000284">
    <property type="protein sequence ID" value="PZO47148.1"/>
    <property type="molecule type" value="Genomic_DNA"/>
</dbReference>
<name>A0A2W4YWE7_9CYAN</name>
<protein>
    <submittedName>
        <fullName evidence="1">Uncharacterized protein</fullName>
    </submittedName>
</protein>
<dbReference type="Proteomes" id="UP000249794">
    <property type="component" value="Unassembled WGS sequence"/>
</dbReference>
<evidence type="ECO:0000313" key="1">
    <source>
        <dbReference type="EMBL" id="PZO47148.1"/>
    </source>
</evidence>
<accession>A0A2W4YWE7</accession>
<proteinExistence type="predicted"/>
<gene>
    <name evidence="1" type="ORF">DCF15_19430</name>
</gene>